<dbReference type="InterPro" id="IPR029044">
    <property type="entry name" value="Nucleotide-diphossugar_trans"/>
</dbReference>
<dbReference type="SUPFAM" id="SSF53448">
    <property type="entry name" value="Nucleotide-diphospho-sugar transferases"/>
    <property type="match status" value="1"/>
</dbReference>
<dbReference type="KEGG" id="naci:NUH88_13335"/>
<name>A0A9J7APW1_9PROT</name>
<gene>
    <name evidence="1" type="ORF">NUH88_13335</name>
</gene>
<sequence>MNAAGPSPSPLRIFIGWDSREPIAYDVCVHSLERTSHGPLAIEPLKQDELRAQGLYSRDIDPLASTEFTYTRFLVPHLAGYEGWALFCDCDFLWTRDVADLFAAATDDKALICVQHDYRPTERTKMDGKVQTVYPRKNWSSMMLLNCGHPANAALTPDIVNRESGAFLHRFQWLDDSLIGGVDHTWNWLEGWYDKPADGNPPAAIHYTRGGPWFDEWQDVDYGDLWSAEADMVRAKESA</sequence>
<proteinExistence type="predicted"/>
<accession>A0A9J7APW1</accession>
<evidence type="ECO:0000313" key="1">
    <source>
        <dbReference type="EMBL" id="UUX48396.1"/>
    </source>
</evidence>
<keyword evidence="2" id="KW-1185">Reference proteome</keyword>
<dbReference type="Gene3D" id="3.90.550.10">
    <property type="entry name" value="Spore Coat Polysaccharide Biosynthesis Protein SpsA, Chain A"/>
    <property type="match status" value="1"/>
</dbReference>
<evidence type="ECO:0000313" key="2">
    <source>
        <dbReference type="Proteomes" id="UP001060336"/>
    </source>
</evidence>
<dbReference type="PANTHER" id="PTHR35105:SF2">
    <property type="entry name" value="PROTEIN CDI"/>
    <property type="match status" value="1"/>
</dbReference>
<dbReference type="EMBL" id="CP102480">
    <property type="protein sequence ID" value="UUX48396.1"/>
    <property type="molecule type" value="Genomic_DNA"/>
</dbReference>
<reference evidence="1" key="1">
    <citation type="submission" date="2022-08" db="EMBL/GenBank/DDBJ databases">
        <title>Nisaea acidiphila sp. nov., isolated from a marine algal debris and emended description of the genus Nisaea Urios et al. 2008.</title>
        <authorList>
            <person name="Kwon K."/>
        </authorList>
    </citation>
    <scope>NUCLEOTIDE SEQUENCE</scope>
    <source>
        <strain evidence="1">MEBiC11861</strain>
    </source>
</reference>
<dbReference type="RefSeq" id="WP_257766903.1">
    <property type="nucleotide sequence ID" value="NZ_CP102480.1"/>
</dbReference>
<protein>
    <recommendedName>
        <fullName evidence="3">Glycosyltransferase</fullName>
    </recommendedName>
</protein>
<dbReference type="Proteomes" id="UP001060336">
    <property type="component" value="Chromosome"/>
</dbReference>
<dbReference type="AlphaFoldDB" id="A0A9J7APW1"/>
<dbReference type="PANTHER" id="PTHR35105">
    <property type="entry name" value="EXPRESSED PROTEIN"/>
    <property type="match status" value="1"/>
</dbReference>
<evidence type="ECO:0008006" key="3">
    <source>
        <dbReference type="Google" id="ProtNLM"/>
    </source>
</evidence>
<organism evidence="1 2">
    <name type="scientific">Nisaea acidiphila</name>
    <dbReference type="NCBI Taxonomy" id="1862145"/>
    <lineage>
        <taxon>Bacteria</taxon>
        <taxon>Pseudomonadati</taxon>
        <taxon>Pseudomonadota</taxon>
        <taxon>Alphaproteobacteria</taxon>
        <taxon>Rhodospirillales</taxon>
        <taxon>Thalassobaculaceae</taxon>
        <taxon>Nisaea</taxon>
    </lineage>
</organism>